<feature type="compositionally biased region" description="Polar residues" evidence="3">
    <location>
        <begin position="100"/>
        <end position="111"/>
    </location>
</feature>
<keyword evidence="1" id="KW-0808">Transferase</keyword>
<sequence>MVTAPASNDAPGSCPSSRYSPPGSDASRDLHKDPPAMLVLQHNAITPAWRNPISNKNSFSANISPLFSPRAGPEPDPFNNDTMSDFANGSSPDSPFPSSAATSNPSENNTDLDPADDLHTNGSVLAPNGIAQSISPEVDAALEPYDHPGSDHVIQLSSIEHCMPRSYIRICFAYRLPSPEVLPEVVEKLNHFVRKTVDAKPYLSGFVVAVDNPGNRLGAVEIRFSDTDFLEYPNVSVREFSREEFPYTYDEICERGLPPSVIKPELVSALGESADEHRAPVFRVQANVVEGGIIVSVYLHHCISDGTGFGLLASGSVLNDDFTFDRHLDTRGHDIPSLSMRLDAFATRKSIVRRELSYPFANQITNRELKWKTAQPMPTEQEAIKPRGRGCVFAFPSSKLEDLKQGLQAHASGAFMTRHDALLTLIWHGMTKARIPSVPEVTTSKLLIPVDIRKKLKKPLSESYFGAAVDFASVQMPLCHLADHSIASMTETALAVRKAINCVDEPYIRQAIALATYPNPKIDVRDLQASNMDRTDGADMYITSWEKLNIYESTFEMGLGRPDWVRKPWSKDPGSCIILPYDDRKDYLEAVIQMAEADMARLLEDADFMGYVTRWIE</sequence>
<dbReference type="RefSeq" id="XP_016252380.1">
    <property type="nucleotide sequence ID" value="XM_016390478.1"/>
</dbReference>
<keyword evidence="2" id="KW-0012">Acyltransferase</keyword>
<gene>
    <name evidence="4" type="ORF">PV07_03730</name>
</gene>
<dbReference type="GeneID" id="27342924"/>
<dbReference type="PANTHER" id="PTHR31896">
    <property type="entry name" value="FAMILY REGULATORY PROTEIN, PUTATIVE (AFU_ORTHOLOGUE AFUA_3G14730)-RELATED"/>
    <property type="match status" value="1"/>
</dbReference>
<protein>
    <recommendedName>
        <fullName evidence="6">Condensation domain-containing protein</fullName>
    </recommendedName>
</protein>
<name>A0A0D2D8W2_9EURO</name>
<keyword evidence="5" id="KW-1185">Reference proteome</keyword>
<dbReference type="Pfam" id="PF02458">
    <property type="entry name" value="Transferase"/>
    <property type="match status" value="1"/>
</dbReference>
<dbReference type="InterPro" id="IPR023213">
    <property type="entry name" value="CAT-like_dom_sf"/>
</dbReference>
<evidence type="ECO:0008006" key="6">
    <source>
        <dbReference type="Google" id="ProtNLM"/>
    </source>
</evidence>
<evidence type="ECO:0000313" key="4">
    <source>
        <dbReference type="EMBL" id="KIW32164.1"/>
    </source>
</evidence>
<dbReference type="STRING" id="569365.A0A0D2D8W2"/>
<organism evidence="4 5">
    <name type="scientific">Cladophialophora immunda</name>
    <dbReference type="NCBI Taxonomy" id="569365"/>
    <lineage>
        <taxon>Eukaryota</taxon>
        <taxon>Fungi</taxon>
        <taxon>Dikarya</taxon>
        <taxon>Ascomycota</taxon>
        <taxon>Pezizomycotina</taxon>
        <taxon>Eurotiomycetes</taxon>
        <taxon>Chaetothyriomycetidae</taxon>
        <taxon>Chaetothyriales</taxon>
        <taxon>Herpotrichiellaceae</taxon>
        <taxon>Cladophialophora</taxon>
    </lineage>
</organism>
<reference evidence="4 5" key="1">
    <citation type="submission" date="2015-01" db="EMBL/GenBank/DDBJ databases">
        <title>The Genome Sequence of Cladophialophora immunda CBS83496.</title>
        <authorList>
            <consortium name="The Broad Institute Genomics Platform"/>
            <person name="Cuomo C."/>
            <person name="de Hoog S."/>
            <person name="Gorbushina A."/>
            <person name="Stielow B."/>
            <person name="Teixiera M."/>
            <person name="Abouelleil A."/>
            <person name="Chapman S.B."/>
            <person name="Priest M."/>
            <person name="Young S.K."/>
            <person name="Wortman J."/>
            <person name="Nusbaum C."/>
            <person name="Birren B."/>
        </authorList>
    </citation>
    <scope>NUCLEOTIDE SEQUENCE [LARGE SCALE GENOMIC DNA]</scope>
    <source>
        <strain evidence="4 5">CBS 83496</strain>
    </source>
</reference>
<feature type="compositionally biased region" description="Polar residues" evidence="3">
    <location>
        <begin position="79"/>
        <end position="89"/>
    </location>
</feature>
<dbReference type="RefSeq" id="XP_016252379.1">
    <property type="nucleotide sequence ID" value="XM_016390477.1"/>
</dbReference>
<evidence type="ECO:0000256" key="1">
    <source>
        <dbReference type="ARBA" id="ARBA00022679"/>
    </source>
</evidence>
<evidence type="ECO:0000313" key="5">
    <source>
        <dbReference type="Proteomes" id="UP000054466"/>
    </source>
</evidence>
<dbReference type="PANTHER" id="PTHR31896:SF64">
    <property type="entry name" value="TRICHOTHECENE 3-O-ACETYLTRANSFERASE"/>
    <property type="match status" value="1"/>
</dbReference>
<dbReference type="EMBL" id="KN847041">
    <property type="protein sequence ID" value="KIW32163.1"/>
    <property type="molecule type" value="Genomic_DNA"/>
</dbReference>
<evidence type="ECO:0000256" key="3">
    <source>
        <dbReference type="SAM" id="MobiDB-lite"/>
    </source>
</evidence>
<dbReference type="HOGENOM" id="CLU_026450_3_0_1"/>
<feature type="region of interest" description="Disordered" evidence="3">
    <location>
        <begin position="64"/>
        <end position="126"/>
    </location>
</feature>
<dbReference type="OrthoDB" id="1862401at2759"/>
<feature type="compositionally biased region" description="Low complexity" evidence="3">
    <location>
        <begin position="90"/>
        <end position="99"/>
    </location>
</feature>
<proteinExistence type="predicted"/>
<dbReference type="EMBL" id="KN847041">
    <property type="protein sequence ID" value="KIW32164.1"/>
    <property type="molecule type" value="Genomic_DNA"/>
</dbReference>
<dbReference type="AlphaFoldDB" id="A0A0D2D8W2"/>
<dbReference type="GO" id="GO:0016746">
    <property type="term" value="F:acyltransferase activity"/>
    <property type="evidence" value="ECO:0007669"/>
    <property type="project" value="UniProtKB-KW"/>
</dbReference>
<dbReference type="VEuPathDB" id="FungiDB:PV07_03730"/>
<dbReference type="Gene3D" id="3.30.559.10">
    <property type="entry name" value="Chloramphenicol acetyltransferase-like domain"/>
    <property type="match status" value="2"/>
</dbReference>
<evidence type="ECO:0000256" key="2">
    <source>
        <dbReference type="ARBA" id="ARBA00023315"/>
    </source>
</evidence>
<dbReference type="InterPro" id="IPR051283">
    <property type="entry name" value="Sec_Metabolite_Acyltrans"/>
</dbReference>
<feature type="region of interest" description="Disordered" evidence="3">
    <location>
        <begin position="1"/>
        <end position="39"/>
    </location>
</feature>
<dbReference type="Proteomes" id="UP000054466">
    <property type="component" value="Unassembled WGS sequence"/>
</dbReference>
<accession>A0A0D2D8W2</accession>